<keyword evidence="4" id="KW-1185">Reference proteome</keyword>
<dbReference type="PANTHER" id="PTHR21329:SF3">
    <property type="entry name" value="PHOSPHATIDYLINOSITOL N-ACETYLGLUCOSAMINYLTRANSFERASE SUBUNIT Q"/>
    <property type="match status" value="1"/>
</dbReference>
<keyword evidence="2" id="KW-0812">Transmembrane</keyword>
<dbReference type="Pfam" id="PF05024">
    <property type="entry name" value="Gpi1"/>
    <property type="match status" value="1"/>
</dbReference>
<keyword evidence="2" id="KW-1133">Transmembrane helix</keyword>
<protein>
    <submittedName>
        <fullName evidence="3">N-acetylglucosaminyl transferase component-domain-containing protein</fullName>
    </submittedName>
</protein>
<sequence length="631" mass="70770">MVQTTTVFWPVDIQCGGYVYGWTEPVLCVAGVLGDVVGDEKGASHTLHSLRSLPQWDTLIRSCGREPVILGVCEFEHNATKKGLKVPELKLSVPIHSSNGYTIIFYHRHSPDTLRFYSLDILRLEGISSPSASTSTPTPTSTSSLKGKSKAQATDGNSPYAQLSAHDFTLSRAPRKGALDGVTIQQFNTAYHLQTLLALSLPSTSPNHEQEHKEHKPTPTPKLLPKTASVLLSIGALSGVLEQPVRACVRVLNAVTSLAIPVVGGNLKDLSAIAQQLDVRAEQAEFLLAEVEALRVRQGGARVGEYVVRYTNFFNTVWLILNDITLGIAFGNFLCENERLLAGWVGDGVERLLIKHTQFLLAWLDSWPAGLKLNTELSWFYSHTFIDLVQTWGGLLLPLSPLLPTLIHLLGMLSKYCGLTMALSVLSDVLALLTAHVYVCYALSGMVYRRMLETAGSLWRLFRGKRYNVLRRRTDSWEYDIDQLLFGTILFTLLAFLFPTVLVYYAVFALMRLTTLLLQASMETLLAFMNHFPLFALMLRVKDPWRLPGGIYFLPTKSKHCPYPLLVVKNQPVPISSIFFQYVKLWSRLARHYNPLRLLYCILAGKYLASIPRYSIRYNKITREQEDVRQE</sequence>
<dbReference type="GO" id="GO:0006506">
    <property type="term" value="P:GPI anchor biosynthetic process"/>
    <property type="evidence" value="ECO:0007669"/>
    <property type="project" value="InterPro"/>
</dbReference>
<dbReference type="InterPro" id="IPR007720">
    <property type="entry name" value="PigQ/GPI1"/>
</dbReference>
<keyword evidence="3" id="KW-0808">Transferase</keyword>
<dbReference type="Proteomes" id="UP000308652">
    <property type="component" value="Unassembled WGS sequence"/>
</dbReference>
<reference evidence="3 4" key="1">
    <citation type="journal article" date="2019" name="Nat. Ecol. Evol.">
        <title>Megaphylogeny resolves global patterns of mushroom evolution.</title>
        <authorList>
            <person name="Varga T."/>
            <person name="Krizsan K."/>
            <person name="Foldi C."/>
            <person name="Dima B."/>
            <person name="Sanchez-Garcia M."/>
            <person name="Sanchez-Ramirez S."/>
            <person name="Szollosi G.J."/>
            <person name="Szarkandi J.G."/>
            <person name="Papp V."/>
            <person name="Albert L."/>
            <person name="Andreopoulos W."/>
            <person name="Angelini C."/>
            <person name="Antonin V."/>
            <person name="Barry K.W."/>
            <person name="Bougher N.L."/>
            <person name="Buchanan P."/>
            <person name="Buyck B."/>
            <person name="Bense V."/>
            <person name="Catcheside P."/>
            <person name="Chovatia M."/>
            <person name="Cooper J."/>
            <person name="Damon W."/>
            <person name="Desjardin D."/>
            <person name="Finy P."/>
            <person name="Geml J."/>
            <person name="Haridas S."/>
            <person name="Hughes K."/>
            <person name="Justo A."/>
            <person name="Karasinski D."/>
            <person name="Kautmanova I."/>
            <person name="Kiss B."/>
            <person name="Kocsube S."/>
            <person name="Kotiranta H."/>
            <person name="LaButti K.M."/>
            <person name="Lechner B.E."/>
            <person name="Liimatainen K."/>
            <person name="Lipzen A."/>
            <person name="Lukacs Z."/>
            <person name="Mihaltcheva S."/>
            <person name="Morgado L.N."/>
            <person name="Niskanen T."/>
            <person name="Noordeloos M.E."/>
            <person name="Ohm R.A."/>
            <person name="Ortiz-Santana B."/>
            <person name="Ovrebo C."/>
            <person name="Racz N."/>
            <person name="Riley R."/>
            <person name="Savchenko A."/>
            <person name="Shiryaev A."/>
            <person name="Soop K."/>
            <person name="Spirin V."/>
            <person name="Szebenyi C."/>
            <person name="Tomsovsky M."/>
            <person name="Tulloss R.E."/>
            <person name="Uehling J."/>
            <person name="Grigoriev I.V."/>
            <person name="Vagvolgyi C."/>
            <person name="Papp T."/>
            <person name="Martin F.M."/>
            <person name="Miettinen O."/>
            <person name="Hibbett D.S."/>
            <person name="Nagy L.G."/>
        </authorList>
    </citation>
    <scope>NUCLEOTIDE SEQUENCE [LARGE SCALE GENOMIC DNA]</scope>
    <source>
        <strain evidence="3 4">CBS 166.37</strain>
    </source>
</reference>
<dbReference type="GO" id="GO:0016740">
    <property type="term" value="F:transferase activity"/>
    <property type="evidence" value="ECO:0007669"/>
    <property type="project" value="UniProtKB-KW"/>
</dbReference>
<feature type="transmembrane region" description="Helical" evidence="2">
    <location>
        <begin position="520"/>
        <end position="539"/>
    </location>
</feature>
<evidence type="ECO:0000256" key="1">
    <source>
        <dbReference type="SAM" id="MobiDB-lite"/>
    </source>
</evidence>
<dbReference type="GO" id="GO:0005783">
    <property type="term" value="C:endoplasmic reticulum"/>
    <property type="evidence" value="ECO:0007669"/>
    <property type="project" value="TreeGrafter"/>
</dbReference>
<evidence type="ECO:0000256" key="2">
    <source>
        <dbReference type="SAM" id="Phobius"/>
    </source>
</evidence>
<name>A0A5C3LTC7_9AGAR</name>
<proteinExistence type="predicted"/>
<feature type="transmembrane region" description="Helical" evidence="2">
    <location>
        <begin position="425"/>
        <end position="448"/>
    </location>
</feature>
<dbReference type="OrthoDB" id="70250at2759"/>
<evidence type="ECO:0000313" key="4">
    <source>
        <dbReference type="Proteomes" id="UP000308652"/>
    </source>
</evidence>
<feature type="region of interest" description="Disordered" evidence="1">
    <location>
        <begin position="203"/>
        <end position="222"/>
    </location>
</feature>
<keyword evidence="2" id="KW-0472">Membrane</keyword>
<accession>A0A5C3LTC7</accession>
<organism evidence="3 4">
    <name type="scientific">Crucibulum laeve</name>
    <dbReference type="NCBI Taxonomy" id="68775"/>
    <lineage>
        <taxon>Eukaryota</taxon>
        <taxon>Fungi</taxon>
        <taxon>Dikarya</taxon>
        <taxon>Basidiomycota</taxon>
        <taxon>Agaricomycotina</taxon>
        <taxon>Agaricomycetes</taxon>
        <taxon>Agaricomycetidae</taxon>
        <taxon>Agaricales</taxon>
        <taxon>Agaricineae</taxon>
        <taxon>Nidulariaceae</taxon>
        <taxon>Crucibulum</taxon>
    </lineage>
</organism>
<feature type="compositionally biased region" description="Basic and acidic residues" evidence="1">
    <location>
        <begin position="208"/>
        <end position="217"/>
    </location>
</feature>
<feature type="compositionally biased region" description="Low complexity" evidence="1">
    <location>
        <begin position="128"/>
        <end position="144"/>
    </location>
</feature>
<feature type="region of interest" description="Disordered" evidence="1">
    <location>
        <begin position="128"/>
        <end position="158"/>
    </location>
</feature>
<dbReference type="PANTHER" id="PTHR21329">
    <property type="entry name" value="PHOSPHATIDYLINOSITOL N-ACETYLGLUCOSAMINYLTRANSFERASE SUBUNIT Q-RELATED"/>
    <property type="match status" value="1"/>
</dbReference>
<dbReference type="EMBL" id="ML213618">
    <property type="protein sequence ID" value="TFK35817.1"/>
    <property type="molecule type" value="Genomic_DNA"/>
</dbReference>
<dbReference type="GO" id="GO:0016020">
    <property type="term" value="C:membrane"/>
    <property type="evidence" value="ECO:0007669"/>
    <property type="project" value="InterPro"/>
</dbReference>
<feature type="transmembrane region" description="Helical" evidence="2">
    <location>
        <begin position="392"/>
        <end position="413"/>
    </location>
</feature>
<gene>
    <name evidence="3" type="ORF">BDQ12DRAFT_655117</name>
</gene>
<feature type="transmembrane region" description="Helical" evidence="2">
    <location>
        <begin position="484"/>
        <end position="508"/>
    </location>
</feature>
<evidence type="ECO:0000313" key="3">
    <source>
        <dbReference type="EMBL" id="TFK35817.1"/>
    </source>
</evidence>
<dbReference type="STRING" id="68775.A0A5C3LTC7"/>
<dbReference type="AlphaFoldDB" id="A0A5C3LTC7"/>